<comment type="caution">
    <text evidence="2">The sequence shown here is derived from an EMBL/GenBank/DDBJ whole genome shotgun (WGS) entry which is preliminary data.</text>
</comment>
<dbReference type="AlphaFoldDB" id="A0A1R3KWM2"/>
<dbReference type="PANTHER" id="PTHR12341">
    <property type="entry name" value="5'-&gt;3' EXORIBONUCLEASE"/>
    <property type="match status" value="1"/>
</dbReference>
<name>A0A1R3KWM2_9ROSI</name>
<dbReference type="GO" id="GO:0000956">
    <property type="term" value="P:nuclear-transcribed mRNA catabolic process"/>
    <property type="evidence" value="ECO:0007669"/>
    <property type="project" value="TreeGrafter"/>
</dbReference>
<dbReference type="PANTHER" id="PTHR12341:SF62">
    <property type="entry name" value="5'-3' EXORIBONUCLEASE 3-LIKE"/>
    <property type="match status" value="1"/>
</dbReference>
<evidence type="ECO:0000313" key="2">
    <source>
        <dbReference type="EMBL" id="OMP11438.1"/>
    </source>
</evidence>
<protein>
    <submittedName>
        <fullName evidence="2">5'-3' exoribonuclease</fullName>
    </submittedName>
</protein>
<sequence>MQENHLLQLLSVILQWIDPPDAVAKAIRYYHVRVMIPFASDLKGLSHVRVKFQKGHPFKPFYQLMSVLPRRSAGPLPKPYAKLITNEGSKISDFDPVGNMQVAFIDEERLMAETRRVEEELTVGPYSLQDLV</sequence>
<gene>
    <name evidence="2" type="ORF">COLO4_03814</name>
</gene>
<dbReference type="GO" id="GO:0003723">
    <property type="term" value="F:RNA binding"/>
    <property type="evidence" value="ECO:0007669"/>
    <property type="project" value="TreeGrafter"/>
</dbReference>
<feature type="domain" description="Xrn1 helical" evidence="1">
    <location>
        <begin position="36"/>
        <end position="122"/>
    </location>
</feature>
<keyword evidence="3" id="KW-1185">Reference proteome</keyword>
<dbReference type="InterPro" id="IPR027073">
    <property type="entry name" value="5_3_exoribonuclease"/>
</dbReference>
<dbReference type="Proteomes" id="UP000187203">
    <property type="component" value="Unassembled WGS sequence"/>
</dbReference>
<dbReference type="Gene3D" id="1.25.40.1050">
    <property type="match status" value="1"/>
</dbReference>
<proteinExistence type="predicted"/>
<evidence type="ECO:0000313" key="3">
    <source>
        <dbReference type="Proteomes" id="UP000187203"/>
    </source>
</evidence>
<dbReference type="EMBL" id="AWUE01010683">
    <property type="protein sequence ID" value="OMP11438.1"/>
    <property type="molecule type" value="Genomic_DNA"/>
</dbReference>
<dbReference type="Pfam" id="PF17846">
    <property type="entry name" value="XRN_M"/>
    <property type="match status" value="1"/>
</dbReference>
<organism evidence="2 3">
    <name type="scientific">Corchorus olitorius</name>
    <dbReference type="NCBI Taxonomy" id="93759"/>
    <lineage>
        <taxon>Eukaryota</taxon>
        <taxon>Viridiplantae</taxon>
        <taxon>Streptophyta</taxon>
        <taxon>Embryophyta</taxon>
        <taxon>Tracheophyta</taxon>
        <taxon>Spermatophyta</taxon>
        <taxon>Magnoliopsida</taxon>
        <taxon>eudicotyledons</taxon>
        <taxon>Gunneridae</taxon>
        <taxon>Pentapetalae</taxon>
        <taxon>rosids</taxon>
        <taxon>malvids</taxon>
        <taxon>Malvales</taxon>
        <taxon>Malvaceae</taxon>
        <taxon>Grewioideae</taxon>
        <taxon>Apeibeae</taxon>
        <taxon>Corchorus</taxon>
    </lineage>
</organism>
<reference evidence="3" key="1">
    <citation type="submission" date="2013-09" db="EMBL/GenBank/DDBJ databases">
        <title>Corchorus olitorius genome sequencing.</title>
        <authorList>
            <person name="Alam M."/>
            <person name="Haque M.S."/>
            <person name="Islam M.S."/>
            <person name="Emdad E.M."/>
            <person name="Islam M.M."/>
            <person name="Ahmed B."/>
            <person name="Halim A."/>
            <person name="Hossen Q.M.M."/>
            <person name="Hossain M.Z."/>
            <person name="Ahmed R."/>
            <person name="Khan M.M."/>
            <person name="Islam R."/>
            <person name="Rashid M.M."/>
            <person name="Khan S.A."/>
            <person name="Rahman M.S."/>
            <person name="Alam M."/>
            <person name="Yahiya A.S."/>
            <person name="Khan M.S."/>
            <person name="Azam M.S."/>
            <person name="Haque T."/>
            <person name="Lashkar M.Z.H."/>
            <person name="Akhand A.I."/>
            <person name="Morshed G."/>
            <person name="Roy S."/>
            <person name="Uddin K.S."/>
            <person name="Rabeya T."/>
            <person name="Hossain A.S."/>
            <person name="Chowdhury A."/>
            <person name="Snigdha A.R."/>
            <person name="Mortoza M.S."/>
            <person name="Matin S.A."/>
            <person name="Hoque S.M.E."/>
            <person name="Islam M.K."/>
            <person name="Roy D.K."/>
            <person name="Haider R."/>
            <person name="Moosa M.M."/>
            <person name="Elias S.M."/>
            <person name="Hasan A.M."/>
            <person name="Jahan S."/>
            <person name="Shafiuddin M."/>
            <person name="Mahmood N."/>
            <person name="Shommy N.S."/>
        </authorList>
    </citation>
    <scope>NUCLEOTIDE SEQUENCE [LARGE SCALE GENOMIC DNA]</scope>
    <source>
        <strain evidence="3">cv. O-4</strain>
    </source>
</reference>
<dbReference type="InterPro" id="IPR041412">
    <property type="entry name" value="Xrn1_helical"/>
</dbReference>
<dbReference type="OrthoDB" id="1744387at2759"/>
<dbReference type="GO" id="GO:0004534">
    <property type="term" value="F:5'-3' RNA exonuclease activity"/>
    <property type="evidence" value="ECO:0007669"/>
    <property type="project" value="TreeGrafter"/>
</dbReference>
<accession>A0A1R3KWM2</accession>
<dbReference type="STRING" id="93759.A0A1R3KWM2"/>
<evidence type="ECO:0000259" key="1">
    <source>
        <dbReference type="Pfam" id="PF17846"/>
    </source>
</evidence>
<dbReference type="GO" id="GO:0005634">
    <property type="term" value="C:nucleus"/>
    <property type="evidence" value="ECO:0007669"/>
    <property type="project" value="TreeGrafter"/>
</dbReference>